<evidence type="ECO:0000256" key="2">
    <source>
        <dbReference type="ARBA" id="ARBA00022898"/>
    </source>
</evidence>
<reference evidence="5 6" key="1">
    <citation type="submission" date="2014-08" db="EMBL/GenBank/DDBJ databases">
        <title>Porphyromonas cangingivalis strain:COT-109_OH1386 Genome sequencing.</title>
        <authorList>
            <person name="Wallis C."/>
            <person name="Deusch O."/>
            <person name="O'Flynn C."/>
            <person name="Davis I."/>
            <person name="Jospin G."/>
            <person name="Darling A.E."/>
            <person name="Coil D.A."/>
            <person name="Alexiev A."/>
            <person name="Horsfall A."/>
            <person name="Kirkwood N."/>
            <person name="Harris S."/>
            <person name="Eisen J.A."/>
        </authorList>
    </citation>
    <scope>NUCLEOTIDE SEQUENCE [LARGE SCALE GENOMIC DNA]</scope>
    <source>
        <strain evidence="6">COT-109 OH1386</strain>
    </source>
</reference>
<dbReference type="eggNOG" id="COG0079">
    <property type="taxonomic scope" value="Bacteria"/>
</dbReference>
<evidence type="ECO:0000259" key="4">
    <source>
        <dbReference type="Pfam" id="PF00155"/>
    </source>
</evidence>
<dbReference type="AlphaFoldDB" id="A0A0A2EUA8"/>
<keyword evidence="2" id="KW-0663">Pyridoxal phosphate</keyword>
<evidence type="ECO:0000313" key="6">
    <source>
        <dbReference type="Proteomes" id="UP000030125"/>
    </source>
</evidence>
<dbReference type="EMBL" id="JQJD01000010">
    <property type="protein sequence ID" value="KGN82476.1"/>
    <property type="molecule type" value="Genomic_DNA"/>
</dbReference>
<dbReference type="EC" id="2.6.1.-" evidence="3"/>
<dbReference type="PANTHER" id="PTHR42885">
    <property type="entry name" value="HISTIDINOL-PHOSPHATE AMINOTRANSFERASE-RELATED"/>
    <property type="match status" value="1"/>
</dbReference>
<evidence type="ECO:0000313" key="5">
    <source>
        <dbReference type="EMBL" id="KGN82476.1"/>
    </source>
</evidence>
<dbReference type="SUPFAM" id="SSF53383">
    <property type="entry name" value="PLP-dependent transferases"/>
    <property type="match status" value="1"/>
</dbReference>
<dbReference type="InterPro" id="IPR004839">
    <property type="entry name" value="Aminotransferase_I/II_large"/>
</dbReference>
<keyword evidence="6" id="KW-1185">Reference proteome</keyword>
<dbReference type="InterPro" id="IPR015422">
    <property type="entry name" value="PyrdxlP-dep_Trfase_small"/>
</dbReference>
<dbReference type="InterPro" id="IPR015424">
    <property type="entry name" value="PyrdxlP-dep_Trfase"/>
</dbReference>
<gene>
    <name evidence="5" type="ORF">HQ35_02660</name>
</gene>
<comment type="cofactor">
    <cofactor evidence="1 3">
        <name>pyridoxal 5'-phosphate</name>
        <dbReference type="ChEBI" id="CHEBI:597326"/>
    </cofactor>
</comment>
<comment type="caution">
    <text evidence="5">The sequence shown here is derived from an EMBL/GenBank/DDBJ whole genome shotgun (WGS) entry which is preliminary data.</text>
</comment>
<dbReference type="InterPro" id="IPR004838">
    <property type="entry name" value="NHTrfase_class1_PyrdxlP-BS"/>
</dbReference>
<dbReference type="Gene3D" id="3.90.1150.10">
    <property type="entry name" value="Aspartate Aminotransferase, domain 1"/>
    <property type="match status" value="1"/>
</dbReference>
<dbReference type="PROSITE" id="PS00105">
    <property type="entry name" value="AA_TRANSFER_CLASS_1"/>
    <property type="match status" value="1"/>
</dbReference>
<dbReference type="GO" id="GO:0030170">
    <property type="term" value="F:pyridoxal phosphate binding"/>
    <property type="evidence" value="ECO:0007669"/>
    <property type="project" value="InterPro"/>
</dbReference>
<evidence type="ECO:0000256" key="1">
    <source>
        <dbReference type="ARBA" id="ARBA00001933"/>
    </source>
</evidence>
<dbReference type="Gene3D" id="3.40.640.10">
    <property type="entry name" value="Type I PLP-dependent aspartate aminotransferase-like (Major domain)"/>
    <property type="match status" value="1"/>
</dbReference>
<organism evidence="5 6">
    <name type="scientific">Porphyromonas cangingivalis</name>
    <dbReference type="NCBI Taxonomy" id="36874"/>
    <lineage>
        <taxon>Bacteria</taxon>
        <taxon>Pseudomonadati</taxon>
        <taxon>Bacteroidota</taxon>
        <taxon>Bacteroidia</taxon>
        <taxon>Bacteroidales</taxon>
        <taxon>Porphyromonadaceae</taxon>
        <taxon>Porphyromonas</taxon>
    </lineage>
</organism>
<protein>
    <recommendedName>
        <fullName evidence="3">Aminotransferase</fullName>
        <ecNumber evidence="3">2.6.1.-</ecNumber>
    </recommendedName>
</protein>
<dbReference type="STRING" id="36874.HQ34_05040"/>
<proteinExistence type="inferred from homology"/>
<dbReference type="InterPro" id="IPR015421">
    <property type="entry name" value="PyrdxlP-dep_Trfase_major"/>
</dbReference>
<dbReference type="OrthoDB" id="9813612at2"/>
<feature type="domain" description="Aminotransferase class I/classII large" evidence="4">
    <location>
        <begin position="40"/>
        <end position="324"/>
    </location>
</feature>
<keyword evidence="3" id="KW-0808">Transferase</keyword>
<dbReference type="Proteomes" id="UP000030125">
    <property type="component" value="Unassembled WGS sequence"/>
</dbReference>
<dbReference type="Pfam" id="PF00155">
    <property type="entry name" value="Aminotran_1_2"/>
    <property type="match status" value="1"/>
</dbReference>
<evidence type="ECO:0000256" key="3">
    <source>
        <dbReference type="RuleBase" id="RU000481"/>
    </source>
</evidence>
<keyword evidence="3" id="KW-0032">Aminotransferase</keyword>
<dbReference type="GO" id="GO:0008483">
    <property type="term" value="F:transaminase activity"/>
    <property type="evidence" value="ECO:0007669"/>
    <property type="project" value="UniProtKB-KW"/>
</dbReference>
<sequence>MITGHGDDAYNYPDGIIGDFSSNVPYSHHGTLVAEHLCREVSRIHNYPDPQARQLTQALREHHHLNEGTDILITNGSAESFYLLAHLFSGSKSIITYPSFAEYEDACALYKHDITYLDLKEINISSVAGSRTLWFALPNNPDGYIMPIEKIRALCAEHPDTFIIIDNAYGELCPSSADLIPLHSEFPNLISVHSLTKTFAIPGLRLGYTIASTEVVSALQSYRIPWSVNSLALSAGLFIVRNYNGLRPDAHALCDESEQLQRMLGEIQGLEVYPSLCNFFLCKLLKGTAADLKEYLATQHKLLIRNADNFRGLTAQHFRVSVQGNDLNSLLCHGIKMYLQTV</sequence>
<dbReference type="RefSeq" id="WP_036850768.1">
    <property type="nucleotide sequence ID" value="NZ_JQJD01000010.1"/>
</dbReference>
<accession>A0A0A2EUA8</accession>
<dbReference type="PANTHER" id="PTHR42885:SF1">
    <property type="entry name" value="THREONINE-PHOSPHATE DECARBOXYLASE"/>
    <property type="match status" value="1"/>
</dbReference>
<name>A0A0A2EUA8_PORCN</name>
<comment type="similarity">
    <text evidence="3">Belongs to the class-I pyridoxal-phosphate-dependent aminotransferase family.</text>
</comment>
<dbReference type="CDD" id="cd00609">
    <property type="entry name" value="AAT_like"/>
    <property type="match status" value="1"/>
</dbReference>